<accession>I3ULW2</accession>
<name>I3ULW2_9CAUD</name>
<evidence type="ECO:0000313" key="2">
    <source>
        <dbReference type="EMBL" id="AFK66477.1"/>
    </source>
</evidence>
<reference evidence="2 3" key="1">
    <citation type="submission" date="2010-10" db="EMBL/GenBank/DDBJ databases">
        <title>The Genome Sequence of Synechococcus phage S-CBP3.</title>
        <authorList>
            <consortium name="The Broad Institute Genome Sequencing Platform"/>
            <person name="Henn M.R."/>
            <person name="Chen F."/>
            <person name="Wang K."/>
            <person name="Levin J."/>
            <person name="Malboeuf C."/>
            <person name="Casali M."/>
            <person name="Russ C."/>
            <person name="Lennon N."/>
            <person name="Chapman S.B."/>
            <person name="Erlich R."/>
            <person name="Young S.K."/>
            <person name="Yandava C."/>
            <person name="Zeng Q."/>
            <person name="Alvarado L."/>
            <person name="Anderson S."/>
            <person name="Berlin A."/>
            <person name="Chen Z."/>
            <person name="Freedman E."/>
            <person name="Gellesch M."/>
            <person name="Goldberg J."/>
            <person name="Green L."/>
            <person name="Griggs A."/>
            <person name="Gujja S."/>
            <person name="Heilman E.R."/>
            <person name="Heiman D."/>
            <person name="Hollinger A."/>
            <person name="Howarth C."/>
            <person name="Larson L."/>
            <person name="Mehta T."/>
            <person name="Pearson M."/>
            <person name="Roberts A."/>
            <person name="Ryan E."/>
            <person name="Saif S."/>
            <person name="Shea T."/>
            <person name="Shenoy N."/>
            <person name="Sisk P."/>
            <person name="Stolte C."/>
            <person name="Sykes S."/>
            <person name="White J."/>
            <person name="Haas B."/>
            <person name="Nusbaum C."/>
            <person name="Birren B."/>
        </authorList>
    </citation>
    <scope>NUCLEOTIDE SEQUENCE [LARGE SCALE GENOMIC DNA]</scope>
    <source>
        <strain evidence="2 3">S-CBP3</strain>
    </source>
</reference>
<dbReference type="Proteomes" id="UP000297819">
    <property type="component" value="Segment"/>
</dbReference>
<organism evidence="2 3">
    <name type="scientific">Synechococcus phage S-CBP3</name>
    <dbReference type="NCBI Taxonomy" id="756276"/>
    <lineage>
        <taxon>Viruses</taxon>
        <taxon>Duplodnaviria</taxon>
        <taxon>Heunggongvirae</taxon>
        <taxon>Uroviricota</taxon>
        <taxon>Caudoviricetes</taxon>
        <taxon>Autographivirales</taxon>
        <taxon>Lirvirus</taxon>
        <taxon>Lirvirus SCBP3</taxon>
    </lineage>
</organism>
<sequence>MDKAIPSRPTRTKKAQPEPQSSAEETTPITDESGNKYAPKAKIGKPTIGVPNRVETVGLGNLKVITTNGYTDV</sequence>
<evidence type="ECO:0000313" key="3">
    <source>
        <dbReference type="Proteomes" id="UP000297819"/>
    </source>
</evidence>
<dbReference type="EMBL" id="HQ633062">
    <property type="protein sequence ID" value="AFK66477.1"/>
    <property type="molecule type" value="Genomic_DNA"/>
</dbReference>
<proteinExistence type="predicted"/>
<feature type="region of interest" description="Disordered" evidence="1">
    <location>
        <begin position="1"/>
        <end position="47"/>
    </location>
</feature>
<protein>
    <submittedName>
        <fullName evidence="2">Uncharacterized protein</fullName>
    </submittedName>
</protein>
<evidence type="ECO:0000256" key="1">
    <source>
        <dbReference type="SAM" id="MobiDB-lite"/>
    </source>
</evidence>
<keyword evidence="3" id="KW-1185">Reference proteome</keyword>
<gene>
    <name evidence="2" type="ORF">SYPG_00027</name>
</gene>
<feature type="compositionally biased region" description="Polar residues" evidence="1">
    <location>
        <begin position="18"/>
        <end position="32"/>
    </location>
</feature>